<feature type="non-terminal residue" evidence="19">
    <location>
        <position position="1"/>
    </location>
</feature>
<proteinExistence type="inferred from homology"/>
<dbReference type="GO" id="GO:0005737">
    <property type="term" value="C:cytoplasm"/>
    <property type="evidence" value="ECO:0007669"/>
    <property type="project" value="UniProtKB-SubCell"/>
</dbReference>
<keyword evidence="10 14" id="KW-0863">Zinc-finger</keyword>
<keyword evidence="11 15" id="KW-0833">Ubl conjugation pathway</keyword>
<gene>
    <name evidence="19" type="ORF">M91_14591</name>
</gene>
<dbReference type="Proteomes" id="UP000011080">
    <property type="component" value="Unassembled WGS sequence"/>
</dbReference>
<evidence type="ECO:0000256" key="11">
    <source>
        <dbReference type="ARBA" id="ARBA00022786"/>
    </source>
</evidence>
<evidence type="ECO:0000313" key="19">
    <source>
        <dbReference type="EMBL" id="ELR55126.1"/>
    </source>
</evidence>
<keyword evidence="8" id="KW-0808">Transferase</keyword>
<feature type="domain" description="SIAH-type" evidence="18">
    <location>
        <begin position="142"/>
        <end position="202"/>
    </location>
</feature>
<dbReference type="SUPFAM" id="SSF49599">
    <property type="entry name" value="TRAF domain-like"/>
    <property type="match status" value="1"/>
</dbReference>
<keyword evidence="9 15" id="KW-0479">Metal-binding</keyword>
<dbReference type="UniPathway" id="UPA00143"/>
<dbReference type="PANTHER" id="PTHR45877:SF7">
    <property type="entry name" value="E3 UBIQUITIN-PROTEIN LIGASE SIAH1"/>
    <property type="match status" value="1"/>
</dbReference>
<dbReference type="Gene3D" id="3.30.40.10">
    <property type="entry name" value="Zinc/RING finger domain, C3HC4 (zinc finger)"/>
    <property type="match status" value="2"/>
</dbReference>
<organism evidence="19 20">
    <name type="scientific">Bos mutus</name>
    <name type="common">wild yak</name>
    <dbReference type="NCBI Taxonomy" id="72004"/>
    <lineage>
        <taxon>Eukaryota</taxon>
        <taxon>Metazoa</taxon>
        <taxon>Chordata</taxon>
        <taxon>Craniata</taxon>
        <taxon>Vertebrata</taxon>
        <taxon>Euteleostomi</taxon>
        <taxon>Mammalia</taxon>
        <taxon>Eutheria</taxon>
        <taxon>Laurasiatheria</taxon>
        <taxon>Artiodactyla</taxon>
        <taxon>Ruminantia</taxon>
        <taxon>Pecora</taxon>
        <taxon>Bovidae</taxon>
        <taxon>Bovinae</taxon>
        <taxon>Bos</taxon>
    </lineage>
</organism>
<dbReference type="GO" id="GO:0005634">
    <property type="term" value="C:nucleus"/>
    <property type="evidence" value="ECO:0007669"/>
    <property type="project" value="UniProtKB-SubCell"/>
</dbReference>
<dbReference type="CDD" id="cd03829">
    <property type="entry name" value="Sina"/>
    <property type="match status" value="1"/>
</dbReference>
<keyword evidence="13" id="KW-0539">Nucleus</keyword>
<dbReference type="Pfam" id="PF03145">
    <property type="entry name" value="Sina_TRAF"/>
    <property type="match status" value="1"/>
</dbReference>
<evidence type="ECO:0000256" key="4">
    <source>
        <dbReference type="ARBA" id="ARBA00004906"/>
    </source>
</evidence>
<evidence type="ECO:0000256" key="10">
    <source>
        <dbReference type="ARBA" id="ARBA00022771"/>
    </source>
</evidence>
<comment type="catalytic activity">
    <reaction evidence="1 15">
        <text>S-ubiquitinyl-[E2 ubiquitin-conjugating enzyme]-L-cysteine + [acceptor protein]-L-lysine = [E2 ubiquitin-conjugating enzyme]-L-cysteine + N(6)-ubiquitinyl-[acceptor protein]-L-lysine.</text>
        <dbReference type="EC" id="2.3.2.27"/>
    </reaction>
</comment>
<evidence type="ECO:0000259" key="18">
    <source>
        <dbReference type="PROSITE" id="PS51081"/>
    </source>
</evidence>
<evidence type="ECO:0000256" key="6">
    <source>
        <dbReference type="ARBA" id="ARBA00022473"/>
    </source>
</evidence>
<dbReference type="GO" id="GO:0031624">
    <property type="term" value="F:ubiquitin conjugating enzyme binding"/>
    <property type="evidence" value="ECO:0007669"/>
    <property type="project" value="TreeGrafter"/>
</dbReference>
<comment type="domain">
    <text evidence="15">The RING-type zinc finger domain is essential for ubiquitin ligase activity.</text>
</comment>
<dbReference type="EC" id="2.3.2.27" evidence="15"/>
<dbReference type="GO" id="GO:0043161">
    <property type="term" value="P:proteasome-mediated ubiquitin-dependent protein catabolic process"/>
    <property type="evidence" value="ECO:0007669"/>
    <property type="project" value="TreeGrafter"/>
</dbReference>
<name>L8IFW1_9CETA</name>
<protein>
    <recommendedName>
        <fullName evidence="15">E3 ubiquitin-protein ligase</fullName>
        <ecNumber evidence="15">2.3.2.27</ecNumber>
    </recommendedName>
</protein>
<feature type="region of interest" description="Disordered" evidence="16">
    <location>
        <begin position="54"/>
        <end position="73"/>
    </location>
</feature>
<dbReference type="PROSITE" id="PS51081">
    <property type="entry name" value="ZF_SIAH"/>
    <property type="match status" value="1"/>
</dbReference>
<dbReference type="FunFam" id="3.30.40.10:FF:000041">
    <property type="entry name" value="E3 ubiquitin-protein ligase SINAT3"/>
    <property type="match status" value="1"/>
</dbReference>
<evidence type="ECO:0000256" key="5">
    <source>
        <dbReference type="ARBA" id="ARBA00009119"/>
    </source>
</evidence>
<dbReference type="Pfam" id="PF21361">
    <property type="entry name" value="Sina_ZnF"/>
    <property type="match status" value="1"/>
</dbReference>
<evidence type="ECO:0000256" key="13">
    <source>
        <dbReference type="ARBA" id="ARBA00023242"/>
    </source>
</evidence>
<dbReference type="GO" id="GO:0016567">
    <property type="term" value="P:protein ubiquitination"/>
    <property type="evidence" value="ECO:0007669"/>
    <property type="project" value="UniProtKB-UniPathway"/>
</dbReference>
<dbReference type="PROSITE" id="PS50089">
    <property type="entry name" value="ZF_RING_2"/>
    <property type="match status" value="1"/>
</dbReference>
<dbReference type="InterPro" id="IPR049548">
    <property type="entry name" value="Sina-like_RING"/>
</dbReference>
<dbReference type="FunFam" id="3.30.40.10:FF:000063">
    <property type="entry name" value="E3 ubiquitin-protein ligase"/>
    <property type="match status" value="1"/>
</dbReference>
<evidence type="ECO:0000256" key="1">
    <source>
        <dbReference type="ARBA" id="ARBA00000900"/>
    </source>
</evidence>
<evidence type="ECO:0000256" key="8">
    <source>
        <dbReference type="ARBA" id="ARBA00022679"/>
    </source>
</evidence>
<evidence type="ECO:0000256" key="7">
    <source>
        <dbReference type="ARBA" id="ARBA00022490"/>
    </source>
</evidence>
<comment type="function">
    <text evidence="15">E3 ubiquitin-protein ligase that mediates ubiquitination and subsequent proteasomal degradation of target proteins. E3 ubiquitin ligases accept ubiquitin from an E2 ubiquitin-conjugating enzyme in the form of a thioester and then directly transfers the ubiquitin to targeted substrates.</text>
</comment>
<dbReference type="Gene3D" id="2.60.210.10">
    <property type="entry name" value="Apoptosis, Tumor Necrosis Factor Receptor Associated Protein 2, Chain A"/>
    <property type="match status" value="1"/>
</dbReference>
<accession>L8IFW1</accession>
<dbReference type="SUPFAM" id="SSF57850">
    <property type="entry name" value="RING/U-box"/>
    <property type="match status" value="1"/>
</dbReference>
<evidence type="ECO:0000256" key="16">
    <source>
        <dbReference type="SAM" id="MobiDB-lite"/>
    </source>
</evidence>
<keyword evidence="6" id="KW-0217">Developmental protein</keyword>
<reference evidence="19 20" key="1">
    <citation type="journal article" date="2012" name="Nat. Genet.">
        <title>The yak genome and adaptation to life at high altitude.</title>
        <authorList>
            <person name="Qiu Q."/>
            <person name="Zhang G."/>
            <person name="Ma T."/>
            <person name="Qian W."/>
            <person name="Wang J."/>
            <person name="Ye Z."/>
            <person name="Cao C."/>
            <person name="Hu Q."/>
            <person name="Kim J."/>
            <person name="Larkin D.M."/>
            <person name="Auvil L."/>
            <person name="Capitanu B."/>
            <person name="Ma J."/>
            <person name="Lewin H.A."/>
            <person name="Qian X."/>
            <person name="Lang Y."/>
            <person name="Zhou R."/>
            <person name="Wang L."/>
            <person name="Wang K."/>
            <person name="Xia J."/>
            <person name="Liao S."/>
            <person name="Pan S."/>
            <person name="Lu X."/>
            <person name="Hou H."/>
            <person name="Wang Y."/>
            <person name="Zang X."/>
            <person name="Yin Y."/>
            <person name="Ma H."/>
            <person name="Zhang J."/>
            <person name="Wang Z."/>
            <person name="Zhang Y."/>
            <person name="Zhang D."/>
            <person name="Yonezawa T."/>
            <person name="Hasegawa M."/>
            <person name="Zhong Y."/>
            <person name="Liu W."/>
            <person name="Zhang Y."/>
            <person name="Huang Z."/>
            <person name="Zhang S."/>
            <person name="Long R."/>
            <person name="Yang H."/>
            <person name="Wang J."/>
            <person name="Lenstra J.A."/>
            <person name="Cooper D.N."/>
            <person name="Wu Y."/>
            <person name="Wang J."/>
            <person name="Shi P."/>
            <person name="Wang J."/>
            <person name="Liu J."/>
        </authorList>
    </citation>
    <scope>NUCLEOTIDE SEQUENCE [LARGE SCALE GENOMIC DNA]</scope>
    <source>
        <strain evidence="20">yakQH1</strain>
    </source>
</reference>
<dbReference type="EMBL" id="JH881302">
    <property type="protein sequence ID" value="ELR55126.1"/>
    <property type="molecule type" value="Genomic_DNA"/>
</dbReference>
<dbReference type="PANTHER" id="PTHR45877">
    <property type="entry name" value="E3 UBIQUITIN-PROTEIN LIGASE SIAH2"/>
    <property type="match status" value="1"/>
</dbReference>
<evidence type="ECO:0000256" key="9">
    <source>
        <dbReference type="ARBA" id="ARBA00022723"/>
    </source>
</evidence>
<dbReference type="InterPro" id="IPR004162">
    <property type="entry name" value="SINA-like_animal"/>
</dbReference>
<evidence type="ECO:0000256" key="3">
    <source>
        <dbReference type="ARBA" id="ARBA00004496"/>
    </source>
</evidence>
<dbReference type="GO" id="GO:0030154">
    <property type="term" value="P:cell differentiation"/>
    <property type="evidence" value="ECO:0007669"/>
    <property type="project" value="UniProtKB-ARBA"/>
</dbReference>
<keyword evidence="7" id="KW-0963">Cytoplasm</keyword>
<dbReference type="GO" id="GO:0061630">
    <property type="term" value="F:ubiquitin protein ligase activity"/>
    <property type="evidence" value="ECO:0007669"/>
    <property type="project" value="UniProtKB-EC"/>
</dbReference>
<evidence type="ECO:0000256" key="15">
    <source>
        <dbReference type="RuleBase" id="RU201113"/>
    </source>
</evidence>
<dbReference type="InterPro" id="IPR008974">
    <property type="entry name" value="TRAF-like"/>
</dbReference>
<comment type="subcellular location">
    <subcellularLocation>
        <location evidence="3">Cytoplasm</location>
    </subcellularLocation>
    <subcellularLocation>
        <location evidence="2">Nucleus</location>
    </subcellularLocation>
</comment>
<dbReference type="Pfam" id="PF21362">
    <property type="entry name" value="Sina_RING"/>
    <property type="match status" value="1"/>
</dbReference>
<comment type="pathway">
    <text evidence="4 15">Protein modification; protein ubiquitination.</text>
</comment>
<comment type="similarity">
    <text evidence="5 15">Belongs to the SINA (Seven in absentia) family.</text>
</comment>
<dbReference type="InterPro" id="IPR013010">
    <property type="entry name" value="Znf_SIAH"/>
</dbReference>
<dbReference type="AlphaFoldDB" id="L8IFW1"/>
<dbReference type="InterPro" id="IPR001841">
    <property type="entry name" value="Znf_RING"/>
</dbReference>
<dbReference type="InterPro" id="IPR013083">
    <property type="entry name" value="Znf_RING/FYVE/PHD"/>
</dbReference>
<evidence type="ECO:0000256" key="2">
    <source>
        <dbReference type="ARBA" id="ARBA00004123"/>
    </source>
</evidence>
<keyword evidence="12 15" id="KW-0862">Zinc</keyword>
<sequence length="332" mass="36595">WRRRARVSRRYWHEADAVAVALPAVAGVGGGDGGACLSQDRGPRRLTEMSRLTERALPTGTSNGAPSSRRAPVLTGTTVSNNDLASLFECPVCFEYVLPPITQCQSGHLVCGNCRPKLTRCPTCRVPLTSIRNLAMEKVANLVLFPCKYTSSGCGKTMPPTEKADHEEHCEFRPCRCPCPGTSCGWQGSMDAVVPHLMQHYNESIITLRGEVIVFLAVNINLAGTLEWVMVQSCFGFHFLLVLEKLEIYDGHQKFFAVVQLIGTREQAENFTYQLELNGNRRRLSWEATPLSIHEGIATALINSDCLIFDSEVAELFAENGNLSIDVTISMC</sequence>
<evidence type="ECO:0000256" key="12">
    <source>
        <dbReference type="ARBA" id="ARBA00022833"/>
    </source>
</evidence>
<evidence type="ECO:0000259" key="17">
    <source>
        <dbReference type="PROSITE" id="PS50089"/>
    </source>
</evidence>
<dbReference type="FunFam" id="2.60.210.10:FF:000002">
    <property type="entry name" value="E3 ubiquitin-protein ligase"/>
    <property type="match status" value="1"/>
</dbReference>
<dbReference type="GO" id="GO:0008270">
    <property type="term" value="F:zinc ion binding"/>
    <property type="evidence" value="ECO:0007669"/>
    <property type="project" value="UniProtKB-KW"/>
</dbReference>
<evidence type="ECO:0000256" key="14">
    <source>
        <dbReference type="PROSITE-ProRule" id="PRU00455"/>
    </source>
</evidence>
<comment type="domain">
    <text evidence="15">The SBD domain (substrate-binding domain) mediates the interaction with substrate proteins. It is related to the TRAF family.</text>
</comment>
<evidence type="ECO:0000313" key="20">
    <source>
        <dbReference type="Proteomes" id="UP000011080"/>
    </source>
</evidence>
<dbReference type="InterPro" id="IPR018121">
    <property type="entry name" value="7-in-absentia-prot_TRAF-dom"/>
</dbReference>
<dbReference type="STRING" id="72004.ENSBMUP00000004766"/>
<feature type="domain" description="RING-type" evidence="17">
    <location>
        <begin position="90"/>
        <end position="125"/>
    </location>
</feature>